<dbReference type="PRINTS" id="PR00309">
    <property type="entry name" value="ARRESTIN"/>
</dbReference>
<evidence type="ECO:0000313" key="3">
    <source>
        <dbReference type="WBParaSite" id="TREG1_58890.1"/>
    </source>
</evidence>
<dbReference type="SUPFAM" id="SSF81296">
    <property type="entry name" value="E set domains"/>
    <property type="match status" value="3"/>
</dbReference>
<dbReference type="WBParaSite" id="TREG1_58890.1">
    <property type="protein sequence ID" value="TREG1_58890.1"/>
    <property type="gene ID" value="TREG1_58890"/>
</dbReference>
<reference evidence="2" key="1">
    <citation type="submission" date="2022-06" db="EMBL/GenBank/DDBJ databases">
        <authorList>
            <person name="Berger JAMES D."/>
            <person name="Berger JAMES D."/>
        </authorList>
    </citation>
    <scope>NUCLEOTIDE SEQUENCE [LARGE SCALE GENOMIC DNA]</scope>
</reference>
<proteinExistence type="inferred from homology"/>
<dbReference type="GO" id="GO:0002031">
    <property type="term" value="P:G protein-coupled receptor internalization"/>
    <property type="evidence" value="ECO:0007669"/>
    <property type="project" value="TreeGrafter"/>
</dbReference>
<dbReference type="GO" id="GO:0005737">
    <property type="term" value="C:cytoplasm"/>
    <property type="evidence" value="ECO:0007669"/>
    <property type="project" value="TreeGrafter"/>
</dbReference>
<name>A0AA85JYC2_TRIRE</name>
<evidence type="ECO:0000313" key="2">
    <source>
        <dbReference type="Proteomes" id="UP000050795"/>
    </source>
</evidence>
<protein>
    <recommendedName>
        <fullName evidence="4">Arrestin_C domain-containing protein</fullName>
    </recommendedName>
</protein>
<keyword evidence="2" id="KW-1185">Reference proteome</keyword>
<accession>A0AA85JYC2</accession>
<evidence type="ECO:0000256" key="1">
    <source>
        <dbReference type="ARBA" id="ARBA00005298"/>
    </source>
</evidence>
<evidence type="ECO:0008006" key="4">
    <source>
        <dbReference type="Google" id="ProtNLM"/>
    </source>
</evidence>
<reference evidence="3" key="2">
    <citation type="submission" date="2023-11" db="UniProtKB">
        <authorList>
            <consortium name="WormBaseParasite"/>
        </authorList>
    </citation>
    <scope>IDENTIFICATION</scope>
</reference>
<dbReference type="GO" id="GO:0007165">
    <property type="term" value="P:signal transduction"/>
    <property type="evidence" value="ECO:0007669"/>
    <property type="project" value="InterPro"/>
</dbReference>
<dbReference type="GO" id="GO:0001664">
    <property type="term" value="F:G protein-coupled receptor binding"/>
    <property type="evidence" value="ECO:0007669"/>
    <property type="project" value="TreeGrafter"/>
</dbReference>
<dbReference type="AlphaFoldDB" id="A0AA85JYC2"/>
<sequence>MVSETPQGYFFDVLKKSTPDGKLSIYLDRRTFIDHFDYIDPIDGVLTISKDVRNTDHVFLILTCAYRYGRDDLDVLGLTFQKEILIYTQHLWPTHVVHETESQTGDVKWHKKWRRLKRNKKKKTDTTTTTTTATAATAEEEMKYNQINNEPFGIFSQSLKDSDLSPFQARLKAKYTEQAVPFRVILPPSSPSSVAIQPNQGETHKPYGVTYELTAFVGKKIDDNQPTCSTVTIVVRKLIAGPKLPNRPIHPVVESIKKTISLACYSGELHIKASIEKPLYFHDEPICISVVLDNFSQLAVRKLQIAVVQAAEMYLLTKGVYRSTIDGHYCKENLPQAGQQDWRYTITLGTSLTDKLLKRGVALDGFIRQEKNWLASSTILKLSSDLDSCLQLMQNVNTKPEENLEATIKTNKELHGIVISYCVRVRCWIGISRCSLYVPFLLMQPGKETNLVNNANYKNSHMTHVDVMEVVQQPEVKSTENDEQVKTVNEQ</sequence>
<dbReference type="InterPro" id="IPR014752">
    <property type="entry name" value="Arrestin-like_C"/>
</dbReference>
<organism evidence="2 3">
    <name type="scientific">Trichobilharzia regenti</name>
    <name type="common">Nasal bird schistosome</name>
    <dbReference type="NCBI Taxonomy" id="157069"/>
    <lineage>
        <taxon>Eukaryota</taxon>
        <taxon>Metazoa</taxon>
        <taxon>Spiralia</taxon>
        <taxon>Lophotrochozoa</taxon>
        <taxon>Platyhelminthes</taxon>
        <taxon>Trematoda</taxon>
        <taxon>Digenea</taxon>
        <taxon>Strigeidida</taxon>
        <taxon>Schistosomatoidea</taxon>
        <taxon>Schistosomatidae</taxon>
        <taxon>Trichobilharzia</taxon>
    </lineage>
</organism>
<dbReference type="PANTHER" id="PTHR11792">
    <property type="entry name" value="ARRESTIN"/>
    <property type="match status" value="1"/>
</dbReference>
<dbReference type="Gene3D" id="2.60.40.840">
    <property type="match status" value="1"/>
</dbReference>
<dbReference type="InterPro" id="IPR014756">
    <property type="entry name" value="Ig_E-set"/>
</dbReference>
<comment type="similarity">
    <text evidence="1">Belongs to the arrestin family.</text>
</comment>
<dbReference type="PROSITE" id="PS00295">
    <property type="entry name" value="ARRESTINS"/>
    <property type="match status" value="1"/>
</dbReference>
<dbReference type="PANTHER" id="PTHR11792:SF17">
    <property type="entry name" value="KURTZ ARRESTIN"/>
    <property type="match status" value="1"/>
</dbReference>
<dbReference type="InterPro" id="IPR014753">
    <property type="entry name" value="Arrestin_N"/>
</dbReference>
<dbReference type="Proteomes" id="UP000050795">
    <property type="component" value="Unassembled WGS sequence"/>
</dbReference>
<dbReference type="InterPro" id="IPR000698">
    <property type="entry name" value="Arrestin"/>
</dbReference>
<dbReference type="InterPro" id="IPR017864">
    <property type="entry name" value="Arrestin_CS"/>
</dbReference>
<dbReference type="Gene3D" id="2.60.40.640">
    <property type="match status" value="1"/>
</dbReference>